<sequence length="123" mass="14772">MADHSQTRNISKHYYTMLKRLFSYGMNKIIVNFWRSFEEMGECLNNGFKMTSSLRDLELEVSEDDIQELIMYENDLKNSKNSWMKNTKKLSEMCFLLKKKETKEKRQMPVSAIKDLLKKWENV</sequence>
<accession>A0AA40FJW5</accession>
<dbReference type="EMBL" id="JAHYIQ010000032">
    <property type="protein sequence ID" value="KAK1120180.1"/>
    <property type="molecule type" value="Genomic_DNA"/>
</dbReference>
<protein>
    <submittedName>
        <fullName evidence="1">Uncharacterized protein</fullName>
    </submittedName>
</protein>
<dbReference type="AlphaFoldDB" id="A0AA40FJW5"/>
<evidence type="ECO:0000313" key="2">
    <source>
        <dbReference type="Proteomes" id="UP001177670"/>
    </source>
</evidence>
<name>A0AA40FJW5_9HYME</name>
<organism evidence="1 2">
    <name type="scientific">Melipona bicolor</name>
    <dbReference type="NCBI Taxonomy" id="60889"/>
    <lineage>
        <taxon>Eukaryota</taxon>
        <taxon>Metazoa</taxon>
        <taxon>Ecdysozoa</taxon>
        <taxon>Arthropoda</taxon>
        <taxon>Hexapoda</taxon>
        <taxon>Insecta</taxon>
        <taxon>Pterygota</taxon>
        <taxon>Neoptera</taxon>
        <taxon>Endopterygota</taxon>
        <taxon>Hymenoptera</taxon>
        <taxon>Apocrita</taxon>
        <taxon>Aculeata</taxon>
        <taxon>Apoidea</taxon>
        <taxon>Anthophila</taxon>
        <taxon>Apidae</taxon>
        <taxon>Melipona</taxon>
    </lineage>
</organism>
<gene>
    <name evidence="1" type="ORF">K0M31_012551</name>
</gene>
<reference evidence="1" key="1">
    <citation type="submission" date="2021-10" db="EMBL/GenBank/DDBJ databases">
        <title>Melipona bicolor Genome sequencing and assembly.</title>
        <authorList>
            <person name="Araujo N.S."/>
            <person name="Arias M.C."/>
        </authorList>
    </citation>
    <scope>NUCLEOTIDE SEQUENCE</scope>
    <source>
        <strain evidence="1">USP_2M_L1-L4_2017</strain>
        <tissue evidence="1">Whole body</tissue>
    </source>
</reference>
<proteinExistence type="predicted"/>
<evidence type="ECO:0000313" key="1">
    <source>
        <dbReference type="EMBL" id="KAK1120180.1"/>
    </source>
</evidence>
<keyword evidence="2" id="KW-1185">Reference proteome</keyword>
<dbReference type="Proteomes" id="UP001177670">
    <property type="component" value="Unassembled WGS sequence"/>
</dbReference>
<comment type="caution">
    <text evidence="1">The sequence shown here is derived from an EMBL/GenBank/DDBJ whole genome shotgun (WGS) entry which is preliminary data.</text>
</comment>